<gene>
    <name evidence="3" type="ORF">BN1204_029690</name>
    <name evidence="2" type="ORF">NCLIV_029690</name>
</gene>
<organism evidence="2 4">
    <name type="scientific">Neospora caninum (strain Liverpool)</name>
    <dbReference type="NCBI Taxonomy" id="572307"/>
    <lineage>
        <taxon>Eukaryota</taxon>
        <taxon>Sar</taxon>
        <taxon>Alveolata</taxon>
        <taxon>Apicomplexa</taxon>
        <taxon>Conoidasida</taxon>
        <taxon>Coccidia</taxon>
        <taxon>Eucoccidiorida</taxon>
        <taxon>Eimeriorina</taxon>
        <taxon>Sarcocystidae</taxon>
        <taxon>Neospora</taxon>
    </lineage>
</organism>
<feature type="signal peptide" evidence="1">
    <location>
        <begin position="1"/>
        <end position="20"/>
    </location>
</feature>
<dbReference type="VEuPathDB" id="ToxoDB:NCLIV_029690"/>
<sequence length="177" mass="19368">MFRLQLFPVFLLFIISAATSLCPDTFVDGAESAMEDNAKTVTFPEPAQDNIYTTNVKLSSTPARVKVLIESSAGSGGYAFMAHDVLEGIQKHPKLEFTPLADDEMKERLESSVSKHGVTVSKPSIEHVKQMPGASQTYVTPVEVTEAGDYTAIIAQLRPWAPLDGARFYVVHIHAEN</sequence>
<evidence type="ECO:0000313" key="4">
    <source>
        <dbReference type="Proteomes" id="UP000007494"/>
    </source>
</evidence>
<evidence type="ECO:0000313" key="3">
    <source>
        <dbReference type="EMBL" id="CEL67170.1"/>
    </source>
</evidence>
<reference evidence="4" key="3">
    <citation type="journal article" date="2012" name="PLoS Pathog.">
        <title>Comparative genomics of the apicomplexan parasites Toxoplasma gondii and Neospora caninum: Coccidia differing in host range and transmission strategy.</title>
        <authorList>
            <person name="Reid A.J."/>
            <person name="Vermont S.J."/>
            <person name="Cotton J.A."/>
            <person name="Harris D."/>
            <person name="Hill-Cawthorne G.A."/>
            <person name="Konen-Waisman S."/>
            <person name="Latham S.M."/>
            <person name="Mourier T."/>
            <person name="Norton R."/>
            <person name="Quail M.A."/>
            <person name="Sanders M."/>
            <person name="Shanmugam D."/>
            <person name="Sohal A."/>
            <person name="Wasmuth J.D."/>
            <person name="Brunk B."/>
            <person name="Grigg M.E."/>
            <person name="Howard J.C."/>
            <person name="Parkinson J."/>
            <person name="Roos D.S."/>
            <person name="Trees A.J."/>
            <person name="Berriman M."/>
            <person name="Pain A."/>
            <person name="Wastling J.M."/>
        </authorList>
    </citation>
    <scope>NUCLEOTIDE SEQUENCE [LARGE SCALE GENOMIC DNA]</scope>
    <source>
        <strain evidence="4">Liverpool</strain>
    </source>
</reference>
<dbReference type="OMA" id="VHIHAEN"/>
<feature type="chain" id="PRO_5007655281" evidence="1">
    <location>
        <begin position="21"/>
        <end position="177"/>
    </location>
</feature>
<keyword evidence="1" id="KW-0732">Signal</keyword>
<dbReference type="GeneID" id="13443490"/>
<reference evidence="3" key="4">
    <citation type="journal article" date="2015" name="PLoS ONE">
        <title>Comprehensive Evaluation of Toxoplasma gondii VEG and Neospora caninum LIV Genomes with Tachyzoite Stage Transcriptome and Proteome Defines Novel Transcript Features.</title>
        <authorList>
            <person name="Ramaprasad A."/>
            <person name="Mourier T."/>
            <person name="Naeem R."/>
            <person name="Malas T.B."/>
            <person name="Moussa E."/>
            <person name="Panigrahi A."/>
            <person name="Vermont S.J."/>
            <person name="Otto T.D."/>
            <person name="Wastling J."/>
            <person name="Pain A."/>
        </authorList>
    </citation>
    <scope>NUCLEOTIDE SEQUENCE</scope>
    <source>
        <strain evidence="3">Liverpool</strain>
    </source>
</reference>
<dbReference type="eggNOG" id="ENOG502R07M">
    <property type="taxonomic scope" value="Eukaryota"/>
</dbReference>
<protein>
    <submittedName>
        <fullName evidence="2">Uncharacterized protein</fullName>
    </submittedName>
</protein>
<proteinExistence type="predicted"/>
<accession>F0VHI7</accession>
<dbReference type="AlphaFoldDB" id="F0VHI7"/>
<dbReference type="OrthoDB" id="332489at2759"/>
<evidence type="ECO:0000256" key="1">
    <source>
        <dbReference type="SAM" id="SignalP"/>
    </source>
</evidence>
<reference evidence="2" key="2">
    <citation type="submission" date="2011-03" db="EMBL/GenBank/DDBJ databases">
        <title>Comparative genomics and transcriptomics of Neospora caninum and Toxoplasma gondii.</title>
        <authorList>
            <person name="Reid A.J."/>
            <person name="Sohal A."/>
            <person name="Harris D."/>
            <person name="Quail M."/>
            <person name="Sanders M."/>
            <person name="Berriman M."/>
            <person name="Wastling J.M."/>
            <person name="Pain A."/>
        </authorList>
    </citation>
    <scope>NUCLEOTIDE SEQUENCE</scope>
    <source>
        <strain evidence="2">Liverpool</strain>
    </source>
</reference>
<dbReference type="EMBL" id="FR823389">
    <property type="protein sequence ID" value="CBZ53181.1"/>
    <property type="molecule type" value="Genomic_DNA"/>
</dbReference>
<evidence type="ECO:0000313" key="2">
    <source>
        <dbReference type="EMBL" id="CBZ53181.1"/>
    </source>
</evidence>
<dbReference type="EMBL" id="LN714482">
    <property type="protein sequence ID" value="CEL67170.1"/>
    <property type="molecule type" value="Genomic_DNA"/>
</dbReference>
<keyword evidence="4" id="KW-1185">Reference proteome</keyword>
<dbReference type="InParanoid" id="F0VHI7"/>
<name>F0VHI7_NEOCL</name>
<dbReference type="RefSeq" id="XP_003883213.1">
    <property type="nucleotide sequence ID" value="XM_003883164.1"/>
</dbReference>
<reference evidence="2" key="1">
    <citation type="submission" date="2011-02" db="EMBL/GenBank/DDBJ databases">
        <authorList>
            <person name="Aslett M."/>
        </authorList>
    </citation>
    <scope>NUCLEOTIDE SEQUENCE</scope>
    <source>
        <strain evidence="2">Liverpool</strain>
    </source>
</reference>
<dbReference type="Proteomes" id="UP000007494">
    <property type="component" value="Chromosome VIIb"/>
</dbReference>